<comment type="caution">
    <text evidence="3">The sequence shown here is derived from an EMBL/GenBank/DDBJ whole genome shotgun (WGS) entry which is preliminary data.</text>
</comment>
<evidence type="ECO:0008006" key="5">
    <source>
        <dbReference type="Google" id="ProtNLM"/>
    </source>
</evidence>
<keyword evidence="4" id="KW-1185">Reference proteome</keyword>
<dbReference type="SUPFAM" id="SSF48452">
    <property type="entry name" value="TPR-like"/>
    <property type="match status" value="1"/>
</dbReference>
<dbReference type="EMBL" id="JBEVYD010000006">
    <property type="protein sequence ID" value="KAL3231761.1"/>
    <property type="molecule type" value="Genomic_DNA"/>
</dbReference>
<evidence type="ECO:0000256" key="1">
    <source>
        <dbReference type="PROSITE-ProRule" id="PRU00339"/>
    </source>
</evidence>
<accession>A0ABR4NTH1</accession>
<dbReference type="Proteomes" id="UP001623330">
    <property type="component" value="Unassembled WGS sequence"/>
</dbReference>
<keyword evidence="1" id="KW-0802">TPR repeat</keyword>
<evidence type="ECO:0000313" key="4">
    <source>
        <dbReference type="Proteomes" id="UP001623330"/>
    </source>
</evidence>
<feature type="compositionally biased region" description="Acidic residues" evidence="2">
    <location>
        <begin position="83"/>
        <end position="100"/>
    </location>
</feature>
<dbReference type="InterPro" id="IPR019734">
    <property type="entry name" value="TPR_rpt"/>
</dbReference>
<feature type="repeat" description="TPR" evidence="1">
    <location>
        <begin position="135"/>
        <end position="168"/>
    </location>
</feature>
<sequence>MDRAQEIARQLDESGDDCLLMVELAKVLLEHGIKNSDLFNGMDEEGEEGESGSDDESDDDEGEGEGGEDEERQENMSKYYQFDLEEEEEGEEEDEDDGEVQEDLPFVQYLEGNPFESALAVLQRGEQVGEGEVLIEVYKLMGEVYGELGEDQDSIQCYERAIELLESCFSASGAPERDDTQDYTRQIEILEKLSQNLKLSADISAQEKLEIAKKFKGYLEKQIKNHPETKEINLARLEEVKLDIKEIKLELEMGTDSNNSKELLKNLILNQMAKLNPQFEKKRNNINDLSGMIKKKRK</sequence>
<proteinExistence type="predicted"/>
<dbReference type="SMART" id="SM00028">
    <property type="entry name" value="TPR"/>
    <property type="match status" value="1"/>
</dbReference>
<feature type="compositionally biased region" description="Acidic residues" evidence="2">
    <location>
        <begin position="42"/>
        <end position="72"/>
    </location>
</feature>
<dbReference type="PROSITE" id="PS50005">
    <property type="entry name" value="TPR"/>
    <property type="match status" value="1"/>
</dbReference>
<dbReference type="Gene3D" id="1.25.40.10">
    <property type="entry name" value="Tetratricopeptide repeat domain"/>
    <property type="match status" value="1"/>
</dbReference>
<dbReference type="InterPro" id="IPR011990">
    <property type="entry name" value="TPR-like_helical_dom_sf"/>
</dbReference>
<name>A0ABR4NTH1_9SACH</name>
<feature type="region of interest" description="Disordered" evidence="2">
    <location>
        <begin position="33"/>
        <end position="100"/>
    </location>
</feature>
<gene>
    <name evidence="3" type="ORF">RNJ44_00296</name>
</gene>
<reference evidence="3 4" key="1">
    <citation type="submission" date="2024-05" db="EMBL/GenBank/DDBJ databases">
        <title>Long read based assembly of the Candida bracarensis genome reveals expanded adhesin content.</title>
        <authorList>
            <person name="Marcet-Houben M."/>
            <person name="Ksiezopolska E."/>
            <person name="Gabaldon T."/>
        </authorList>
    </citation>
    <scope>NUCLEOTIDE SEQUENCE [LARGE SCALE GENOMIC DNA]</scope>
    <source>
        <strain evidence="3 4">CBM6</strain>
    </source>
</reference>
<organism evidence="3 4">
    <name type="scientific">Nakaseomyces bracarensis</name>
    <dbReference type="NCBI Taxonomy" id="273131"/>
    <lineage>
        <taxon>Eukaryota</taxon>
        <taxon>Fungi</taxon>
        <taxon>Dikarya</taxon>
        <taxon>Ascomycota</taxon>
        <taxon>Saccharomycotina</taxon>
        <taxon>Saccharomycetes</taxon>
        <taxon>Saccharomycetales</taxon>
        <taxon>Saccharomycetaceae</taxon>
        <taxon>Nakaseomyces</taxon>
    </lineage>
</organism>
<evidence type="ECO:0000256" key="2">
    <source>
        <dbReference type="SAM" id="MobiDB-lite"/>
    </source>
</evidence>
<protein>
    <recommendedName>
        <fullName evidence="5">Tetratricopeptide SHNi-TPR domain-containing protein</fullName>
    </recommendedName>
</protein>
<evidence type="ECO:0000313" key="3">
    <source>
        <dbReference type="EMBL" id="KAL3231761.1"/>
    </source>
</evidence>